<keyword evidence="2" id="KW-0442">Lipid degradation</keyword>
<evidence type="ECO:0000313" key="6">
    <source>
        <dbReference type="Proteomes" id="UP000432089"/>
    </source>
</evidence>
<dbReference type="AlphaFoldDB" id="A0A7V7PPJ8"/>
<dbReference type="PANTHER" id="PTHR46394">
    <property type="entry name" value="ANNEXIN"/>
    <property type="match status" value="1"/>
</dbReference>
<evidence type="ECO:0000256" key="3">
    <source>
        <dbReference type="SAM" id="Coils"/>
    </source>
</evidence>
<comment type="caution">
    <text evidence="5">The sequence shown here is derived from an EMBL/GenBank/DDBJ whole genome shotgun (WGS) entry which is preliminary data.</text>
</comment>
<dbReference type="Proteomes" id="UP000432089">
    <property type="component" value="Unassembled WGS sequence"/>
</dbReference>
<keyword evidence="6" id="KW-1185">Reference proteome</keyword>
<dbReference type="InterPro" id="IPR002641">
    <property type="entry name" value="PNPLA_dom"/>
</dbReference>
<dbReference type="PANTHER" id="PTHR46394:SF1">
    <property type="entry name" value="PNPLA DOMAIN-CONTAINING PROTEIN"/>
    <property type="match status" value="1"/>
</dbReference>
<dbReference type="GO" id="GO:0016042">
    <property type="term" value="P:lipid catabolic process"/>
    <property type="evidence" value="ECO:0007669"/>
    <property type="project" value="UniProtKB-UniRule"/>
</dbReference>
<evidence type="ECO:0000313" key="5">
    <source>
        <dbReference type="EMBL" id="KAB0679842.1"/>
    </source>
</evidence>
<dbReference type="InterPro" id="IPR052580">
    <property type="entry name" value="Lipid_Hydrolase"/>
</dbReference>
<feature type="domain" description="PNPLA" evidence="4">
    <location>
        <begin position="166"/>
        <end position="406"/>
    </location>
</feature>
<reference evidence="5 6" key="1">
    <citation type="submission" date="2019-09" db="EMBL/GenBank/DDBJ databases">
        <title>YIM 132180 draft genome.</title>
        <authorList>
            <person name="Zhang K."/>
        </authorList>
    </citation>
    <scope>NUCLEOTIDE SEQUENCE [LARGE SCALE GENOMIC DNA]</scope>
    <source>
        <strain evidence="5 6">YIM 132180</strain>
    </source>
</reference>
<protein>
    <recommendedName>
        <fullName evidence="4">PNPLA domain-containing protein</fullName>
    </recommendedName>
</protein>
<keyword evidence="3" id="KW-0175">Coiled coil</keyword>
<feature type="active site" description="Nucleophile" evidence="2">
    <location>
        <position position="201"/>
    </location>
</feature>
<organism evidence="5 6">
    <name type="scientific">Plantimonas leprariae</name>
    <dbReference type="NCBI Taxonomy" id="2615207"/>
    <lineage>
        <taxon>Bacteria</taxon>
        <taxon>Pseudomonadati</taxon>
        <taxon>Pseudomonadota</taxon>
        <taxon>Alphaproteobacteria</taxon>
        <taxon>Hyphomicrobiales</taxon>
        <taxon>Aurantimonadaceae</taxon>
        <taxon>Plantimonas</taxon>
    </lineage>
</organism>
<sequence length="626" mass="66984">MSNVGANPISSVGMRWNQTVDSVRHDSGKLARLSNALTPQSKISPQQLQSTQALFKLHVQEQAHKLGQELGLSEAATGRLMAKAESAIGNIVSLTFNPAIRGDLTVNKRDFKEIVNMANAKALESLVELSKTFGSADTSPQVIPFKDENGRIQMTVIKPTESFETLVLRGGGAKGIGNGAALVEYEKAGLLKDLKSVVGTSAGALTALGLASGMSAAEFKDFADRTDIADLKNSPKNFKAMYGSMVGMSAVGYGAGKALSTMDEVSSNQIHNCLSKPGNVTKLEQACGAGLITKEELHHLEGFLQKPDFSGSREGKMVTFGDLSAMSKVFPEFKELTLTGYNATDSKLSYFDAKTAHDMPVAIAGRISMSIPKYFASIEYDTKTGDGKKSWVDGGVGANMPTGTVLGKAEQAVKDARNAVDQAAKAGDSQGIRRASEGLAQATDELGKLKSKTLLMTFDEFGRADKLMHNPKLHANSAKRISEDKTNFSVVGWIAGNTNMKNAHKLDAQHVHDSGPNVAVVYHGKMDTLDLSASKRTKGEAALEAKMRALEFAAARQNQASHEVRSSAEDVVANFSQTELEQFVRAGPPDLAQFSRPGVSDIDAMSLYSTALEVYEKAQERLRPAI</sequence>
<name>A0A7V7PPJ8_9HYPH</name>
<gene>
    <name evidence="5" type="ORF">F6X38_11490</name>
</gene>
<keyword evidence="2" id="KW-0378">Hydrolase</keyword>
<dbReference type="PROSITE" id="PS51635">
    <property type="entry name" value="PNPLA"/>
    <property type="match status" value="1"/>
</dbReference>
<evidence type="ECO:0000256" key="1">
    <source>
        <dbReference type="ARBA" id="ARBA00023098"/>
    </source>
</evidence>
<proteinExistence type="predicted"/>
<evidence type="ECO:0000256" key="2">
    <source>
        <dbReference type="PROSITE-ProRule" id="PRU01161"/>
    </source>
</evidence>
<keyword evidence="1 2" id="KW-0443">Lipid metabolism</keyword>
<feature type="coiled-coil region" evidence="3">
    <location>
        <begin position="406"/>
        <end position="452"/>
    </location>
</feature>
<dbReference type="InterPro" id="IPR016035">
    <property type="entry name" value="Acyl_Trfase/lysoPLipase"/>
</dbReference>
<feature type="short sequence motif" description="DGA/G" evidence="2">
    <location>
        <begin position="393"/>
        <end position="395"/>
    </location>
</feature>
<feature type="active site" description="Proton acceptor" evidence="2">
    <location>
        <position position="393"/>
    </location>
</feature>
<dbReference type="EMBL" id="VZDO01000008">
    <property type="protein sequence ID" value="KAB0679842.1"/>
    <property type="molecule type" value="Genomic_DNA"/>
</dbReference>
<dbReference type="Pfam" id="PF01734">
    <property type="entry name" value="Patatin"/>
    <property type="match status" value="1"/>
</dbReference>
<accession>A0A7V7PPJ8</accession>
<feature type="short sequence motif" description="GXSXG" evidence="2">
    <location>
        <begin position="199"/>
        <end position="203"/>
    </location>
</feature>
<evidence type="ECO:0000259" key="4">
    <source>
        <dbReference type="PROSITE" id="PS51635"/>
    </source>
</evidence>
<feature type="short sequence motif" description="GXGXXG" evidence="2">
    <location>
        <begin position="170"/>
        <end position="175"/>
    </location>
</feature>
<dbReference type="RefSeq" id="WP_150969962.1">
    <property type="nucleotide sequence ID" value="NZ_VZDO01000008.1"/>
</dbReference>
<dbReference type="SUPFAM" id="SSF52151">
    <property type="entry name" value="FabD/lysophospholipase-like"/>
    <property type="match status" value="1"/>
</dbReference>
<dbReference type="Gene3D" id="3.40.1090.10">
    <property type="entry name" value="Cytosolic phospholipase A2 catalytic domain"/>
    <property type="match status" value="1"/>
</dbReference>
<dbReference type="GO" id="GO:0016787">
    <property type="term" value="F:hydrolase activity"/>
    <property type="evidence" value="ECO:0007669"/>
    <property type="project" value="UniProtKB-UniRule"/>
</dbReference>